<accession>A0A3M7SLC4</accession>
<reference evidence="1 2" key="1">
    <citation type="journal article" date="2018" name="Sci. Rep.">
        <title>Genomic signatures of local adaptation to the degree of environmental predictability in rotifers.</title>
        <authorList>
            <person name="Franch-Gras L."/>
            <person name="Hahn C."/>
            <person name="Garcia-Roger E.M."/>
            <person name="Carmona M.J."/>
            <person name="Serra M."/>
            <person name="Gomez A."/>
        </authorList>
    </citation>
    <scope>NUCLEOTIDE SEQUENCE [LARGE SCALE GENOMIC DNA]</scope>
    <source>
        <strain evidence="1">HYR1</strain>
    </source>
</reference>
<evidence type="ECO:0000313" key="2">
    <source>
        <dbReference type="Proteomes" id="UP000276133"/>
    </source>
</evidence>
<proteinExistence type="predicted"/>
<sequence length="65" mass="7511">MACKMHKIADKKAIQFLTKIEELNHDSFDGLRLLKALSTIKGSFYLKKISACFYINDDSVKRIIF</sequence>
<keyword evidence="2" id="KW-1185">Reference proteome</keyword>
<name>A0A3M7SLC4_BRAPC</name>
<dbReference type="AlphaFoldDB" id="A0A3M7SLC4"/>
<comment type="caution">
    <text evidence="1">The sequence shown here is derived from an EMBL/GenBank/DDBJ whole genome shotgun (WGS) entry which is preliminary data.</text>
</comment>
<organism evidence="1 2">
    <name type="scientific">Brachionus plicatilis</name>
    <name type="common">Marine rotifer</name>
    <name type="synonym">Brachionus muelleri</name>
    <dbReference type="NCBI Taxonomy" id="10195"/>
    <lineage>
        <taxon>Eukaryota</taxon>
        <taxon>Metazoa</taxon>
        <taxon>Spiralia</taxon>
        <taxon>Gnathifera</taxon>
        <taxon>Rotifera</taxon>
        <taxon>Eurotatoria</taxon>
        <taxon>Monogononta</taxon>
        <taxon>Pseudotrocha</taxon>
        <taxon>Ploima</taxon>
        <taxon>Brachionidae</taxon>
        <taxon>Brachionus</taxon>
    </lineage>
</organism>
<dbReference type="EMBL" id="REGN01001190">
    <property type="protein sequence ID" value="RNA36417.1"/>
    <property type="molecule type" value="Genomic_DNA"/>
</dbReference>
<protein>
    <submittedName>
        <fullName evidence="1">Uncharacterized protein</fullName>
    </submittedName>
</protein>
<dbReference type="Proteomes" id="UP000276133">
    <property type="component" value="Unassembled WGS sequence"/>
</dbReference>
<gene>
    <name evidence="1" type="ORF">BpHYR1_027724</name>
</gene>
<evidence type="ECO:0000313" key="1">
    <source>
        <dbReference type="EMBL" id="RNA36417.1"/>
    </source>
</evidence>